<sequence length="76" mass="9090">MTQEKIIEMYNKEAINYEELVPDKNAPNGYKINNVRYYNNIRVVTNENDTELITVIEDKNNQALQKVNENKWRTKK</sequence>
<proteinExistence type="predicted"/>
<evidence type="ECO:0000313" key="1">
    <source>
        <dbReference type="EMBL" id="EHO76268.1"/>
    </source>
</evidence>
<protein>
    <submittedName>
        <fullName evidence="1">Uncharacterized protein</fullName>
    </submittedName>
</protein>
<dbReference type="HOGENOM" id="CLU_2773696_0_0_0"/>
<reference evidence="1 2" key="1">
    <citation type="submission" date="2011-12" db="EMBL/GenBank/DDBJ databases">
        <title>The Genome Sequence of Fusobacterium nucleatum subsp. animalis OT 420.</title>
        <authorList>
            <consortium name="The Broad Institute Genome Sequencing Platform"/>
            <person name="Earl A."/>
            <person name="Ward D."/>
            <person name="Feldgarden M."/>
            <person name="Gevers D."/>
            <person name="Izard J."/>
            <person name="Blanton J.M."/>
            <person name="Mathney J."/>
            <person name="Tanner A.C."/>
            <person name="Dewhirst F.E."/>
            <person name="Young S.K."/>
            <person name="Zeng Q."/>
            <person name="Gargeya S."/>
            <person name="Fitzgerald M."/>
            <person name="Haas B."/>
            <person name="Abouelleil A."/>
            <person name="Alvarado L."/>
            <person name="Arachchi H.M."/>
            <person name="Berlin A."/>
            <person name="Chapman S.B."/>
            <person name="Gearin G."/>
            <person name="Goldberg J."/>
            <person name="Griggs A."/>
            <person name="Gujja S."/>
            <person name="Hansen M."/>
            <person name="Heiman D."/>
            <person name="Howarth C."/>
            <person name="Larimer J."/>
            <person name="Lui A."/>
            <person name="MacDonald P.J.P."/>
            <person name="McCowen C."/>
            <person name="Montmayeur A."/>
            <person name="Murphy C."/>
            <person name="Neiman D."/>
            <person name="Pearson M."/>
            <person name="Priest M."/>
            <person name="Roberts A."/>
            <person name="Saif S."/>
            <person name="Shea T."/>
            <person name="Sisk P."/>
            <person name="Stolte C."/>
            <person name="Sykes S."/>
            <person name="Wortman J."/>
            <person name="Nusbaum C."/>
            <person name="Birren B."/>
        </authorList>
    </citation>
    <scope>NUCLEOTIDE SEQUENCE [LARGE SCALE GENOMIC DNA]</scope>
    <source>
        <strain evidence="2">F0419</strain>
    </source>
</reference>
<dbReference type="RefSeq" id="WP_005910543.1">
    <property type="nucleotide sequence ID" value="NZ_AKCE01000001.1"/>
</dbReference>
<accession>H1HH27</accession>
<dbReference type="PATRIC" id="fig|999414.3.peg.1775"/>
<evidence type="ECO:0000313" key="2">
    <source>
        <dbReference type="Proteomes" id="UP000004565"/>
    </source>
</evidence>
<organism evidence="1 2">
    <name type="scientific">Fusobacterium animalis F0419</name>
    <dbReference type="NCBI Taxonomy" id="999414"/>
    <lineage>
        <taxon>Bacteria</taxon>
        <taxon>Fusobacteriati</taxon>
        <taxon>Fusobacteriota</taxon>
        <taxon>Fusobacteriia</taxon>
        <taxon>Fusobacteriales</taxon>
        <taxon>Fusobacteriaceae</taxon>
        <taxon>Fusobacterium</taxon>
    </lineage>
</organism>
<gene>
    <name evidence="1" type="ORF">HMPREF9942_01778</name>
</gene>
<dbReference type="Proteomes" id="UP000004565">
    <property type="component" value="Unassembled WGS sequence"/>
</dbReference>
<dbReference type="EMBL" id="AGEH01000025">
    <property type="protein sequence ID" value="EHO76268.1"/>
    <property type="molecule type" value="Genomic_DNA"/>
</dbReference>
<comment type="caution">
    <text evidence="1">The sequence shown here is derived from an EMBL/GenBank/DDBJ whole genome shotgun (WGS) entry which is preliminary data.</text>
</comment>
<name>H1HH27_9FUSO</name>
<dbReference type="AlphaFoldDB" id="H1HH27"/>